<dbReference type="EMBL" id="UYJE01009825">
    <property type="protein sequence ID" value="VDI77183.1"/>
    <property type="molecule type" value="Genomic_DNA"/>
</dbReference>
<reference evidence="1" key="1">
    <citation type="submission" date="2018-11" db="EMBL/GenBank/DDBJ databases">
        <authorList>
            <person name="Alioto T."/>
            <person name="Alioto T."/>
        </authorList>
    </citation>
    <scope>NUCLEOTIDE SEQUENCE</scope>
</reference>
<sequence length="170" mass="19375">MNFIRELHAYRSQKGLDVGGTVPLAFISTVNGYHSYHRKPLDGIRFMMNCQPEPTNRHDINAVLVKAPTDVDPNILDIETHTPPRRQTVRDLLGHTIGHVPRNICGILSICMLHRRTLQSAVCFFTGEMIHDHQGPKLKSVYCLEFDSFESARSAADILKLYVDEQFIYI</sequence>
<comment type="caution">
    <text evidence="1">The sequence shown here is derived from an EMBL/GenBank/DDBJ whole genome shotgun (WGS) entry which is preliminary data.</text>
</comment>
<accession>A0A8B6HCC8</accession>
<proteinExistence type="predicted"/>
<protein>
    <submittedName>
        <fullName evidence="1">Uncharacterized protein</fullName>
    </submittedName>
</protein>
<evidence type="ECO:0000313" key="1">
    <source>
        <dbReference type="EMBL" id="VDI77183.1"/>
    </source>
</evidence>
<dbReference type="Proteomes" id="UP000596742">
    <property type="component" value="Unassembled WGS sequence"/>
</dbReference>
<organism evidence="1 2">
    <name type="scientific">Mytilus galloprovincialis</name>
    <name type="common">Mediterranean mussel</name>
    <dbReference type="NCBI Taxonomy" id="29158"/>
    <lineage>
        <taxon>Eukaryota</taxon>
        <taxon>Metazoa</taxon>
        <taxon>Spiralia</taxon>
        <taxon>Lophotrochozoa</taxon>
        <taxon>Mollusca</taxon>
        <taxon>Bivalvia</taxon>
        <taxon>Autobranchia</taxon>
        <taxon>Pteriomorphia</taxon>
        <taxon>Mytilida</taxon>
        <taxon>Mytiloidea</taxon>
        <taxon>Mytilidae</taxon>
        <taxon>Mytilinae</taxon>
        <taxon>Mytilus</taxon>
    </lineage>
</organism>
<name>A0A8B6HCC8_MYTGA</name>
<dbReference type="Gene3D" id="3.30.70.2330">
    <property type="match status" value="1"/>
</dbReference>
<evidence type="ECO:0000313" key="2">
    <source>
        <dbReference type="Proteomes" id="UP000596742"/>
    </source>
</evidence>
<dbReference type="OrthoDB" id="10268944at2759"/>
<dbReference type="AlphaFoldDB" id="A0A8B6HCC8"/>
<keyword evidence="2" id="KW-1185">Reference proteome</keyword>
<gene>
    <name evidence="1" type="ORF">MGAL_10B064203</name>
</gene>